<dbReference type="AlphaFoldDB" id="A0A1G8QR34"/>
<evidence type="ECO:0000256" key="1">
    <source>
        <dbReference type="SAM" id="MobiDB-lite"/>
    </source>
</evidence>
<gene>
    <name evidence="3" type="ORF">SAMN05421869_108334</name>
</gene>
<proteinExistence type="predicted"/>
<feature type="region of interest" description="Disordered" evidence="1">
    <location>
        <begin position="27"/>
        <end position="58"/>
    </location>
</feature>
<accession>A0A1G8QR34</accession>
<dbReference type="EMBL" id="FNDJ01000008">
    <property type="protein sequence ID" value="SDJ07184.1"/>
    <property type="molecule type" value="Genomic_DNA"/>
</dbReference>
<evidence type="ECO:0000313" key="3">
    <source>
        <dbReference type="EMBL" id="SDJ07184.1"/>
    </source>
</evidence>
<dbReference type="RefSeq" id="WP_090933369.1">
    <property type="nucleotide sequence ID" value="NZ_FNDJ01000008.1"/>
</dbReference>
<protein>
    <submittedName>
        <fullName evidence="3">Peptidase inhibitor family I36</fullName>
    </submittedName>
</protein>
<feature type="chain" id="PRO_5011684067" evidence="2">
    <location>
        <begin position="28"/>
        <end position="179"/>
    </location>
</feature>
<name>A0A1G8QR34_9ACTN</name>
<dbReference type="STRING" id="633440.SAMN05421869_108334"/>
<dbReference type="Gene3D" id="2.60.20.10">
    <property type="entry name" value="Crystallins"/>
    <property type="match status" value="1"/>
</dbReference>
<keyword evidence="2" id="KW-0732">Signal</keyword>
<dbReference type="OrthoDB" id="5195323at2"/>
<evidence type="ECO:0000256" key="2">
    <source>
        <dbReference type="SAM" id="SignalP"/>
    </source>
</evidence>
<dbReference type="Pfam" id="PF03995">
    <property type="entry name" value="Inhibitor_I36"/>
    <property type="match status" value="1"/>
</dbReference>
<reference evidence="3 4" key="1">
    <citation type="submission" date="2016-10" db="EMBL/GenBank/DDBJ databases">
        <authorList>
            <person name="de Groot N.N."/>
        </authorList>
    </citation>
    <scope>NUCLEOTIDE SEQUENCE [LARGE SCALE GENOMIC DNA]</scope>
    <source>
        <strain evidence="3 4">CGMCC 4.6533</strain>
    </source>
</reference>
<feature type="signal peptide" evidence="2">
    <location>
        <begin position="1"/>
        <end position="27"/>
    </location>
</feature>
<keyword evidence="4" id="KW-1185">Reference proteome</keyword>
<sequence length="179" mass="19212">MKRTVGFLAGLAIAGLFLAGAPGAAFATPPSPEPSGTPTPAASGAPRTPVPPDKEGAKGVQMADGNVYVWGDMDFTGLWCYWSGHHRVWQYAWNSLYGSPGTCLTKSHSFNDVASSMWNNGFPGEYAQVRFYRDIGQEGPSMCLANGEDWGNLGLGWELFNDGTNANDQISSHMWVNSC</sequence>
<dbReference type="Proteomes" id="UP000199202">
    <property type="component" value="Unassembled WGS sequence"/>
</dbReference>
<evidence type="ECO:0000313" key="4">
    <source>
        <dbReference type="Proteomes" id="UP000199202"/>
    </source>
</evidence>
<organism evidence="3 4">
    <name type="scientific">Nonomuraea jiangxiensis</name>
    <dbReference type="NCBI Taxonomy" id="633440"/>
    <lineage>
        <taxon>Bacteria</taxon>
        <taxon>Bacillati</taxon>
        <taxon>Actinomycetota</taxon>
        <taxon>Actinomycetes</taxon>
        <taxon>Streptosporangiales</taxon>
        <taxon>Streptosporangiaceae</taxon>
        <taxon>Nonomuraea</taxon>
    </lineage>
</organism>